<dbReference type="SUPFAM" id="SSF53474">
    <property type="entry name" value="alpha/beta-Hydrolases"/>
    <property type="match status" value="1"/>
</dbReference>
<dbReference type="GO" id="GO:0016020">
    <property type="term" value="C:membrane"/>
    <property type="evidence" value="ECO:0007669"/>
    <property type="project" value="TreeGrafter"/>
</dbReference>
<keyword evidence="3" id="KW-1185">Reference proteome</keyword>
<dbReference type="Pfam" id="PF12697">
    <property type="entry name" value="Abhydrolase_6"/>
    <property type="match status" value="1"/>
</dbReference>
<dbReference type="InterPro" id="IPR029058">
    <property type="entry name" value="AB_hydrolase_fold"/>
</dbReference>
<protein>
    <submittedName>
        <fullName evidence="2">Alpha/beta-hydrolase</fullName>
    </submittedName>
</protein>
<gene>
    <name evidence="2" type="ORF">FB45DRAFT_909699</name>
</gene>
<name>A0AAD7FRV3_9AGAR</name>
<dbReference type="Gene3D" id="3.40.50.1820">
    <property type="entry name" value="alpha/beta hydrolase"/>
    <property type="match status" value="1"/>
</dbReference>
<dbReference type="Proteomes" id="UP001221142">
    <property type="component" value="Unassembled WGS sequence"/>
</dbReference>
<sequence length="290" mass="30995">MTSPTVKVVQSTDGTTIFAEASGDPRNPHIVLLAGLGLSGCVFDDMCANPALLSSVYIVRYDVRGHGRSGKPTVAEAYESKLFADDFKTVMDAFNLHKPILAGWSMGSVVATDVSTHLPLGTLSGVVYLSGMPATGEVALSMVPSGLLSAIPGLLSKDDVVASEASVVEFTNRLFAHPEAVPYGIKCMYLGQRLHPEIANFSLSRTVDVEKLWAAGKDGLPLLIVQGTADAHRAGGPKGVEEVMKPHFKTYEAIWLEGRGHALHYESPEEIVDILVNFAKKVGGKDYRSV</sequence>
<organism evidence="2 3">
    <name type="scientific">Roridomyces roridus</name>
    <dbReference type="NCBI Taxonomy" id="1738132"/>
    <lineage>
        <taxon>Eukaryota</taxon>
        <taxon>Fungi</taxon>
        <taxon>Dikarya</taxon>
        <taxon>Basidiomycota</taxon>
        <taxon>Agaricomycotina</taxon>
        <taxon>Agaricomycetes</taxon>
        <taxon>Agaricomycetidae</taxon>
        <taxon>Agaricales</taxon>
        <taxon>Marasmiineae</taxon>
        <taxon>Mycenaceae</taxon>
        <taxon>Roridomyces</taxon>
    </lineage>
</organism>
<reference evidence="2" key="1">
    <citation type="submission" date="2023-03" db="EMBL/GenBank/DDBJ databases">
        <title>Massive genome expansion in bonnet fungi (Mycena s.s.) driven by repeated elements and novel gene families across ecological guilds.</title>
        <authorList>
            <consortium name="Lawrence Berkeley National Laboratory"/>
            <person name="Harder C.B."/>
            <person name="Miyauchi S."/>
            <person name="Viragh M."/>
            <person name="Kuo A."/>
            <person name="Thoen E."/>
            <person name="Andreopoulos B."/>
            <person name="Lu D."/>
            <person name="Skrede I."/>
            <person name="Drula E."/>
            <person name="Henrissat B."/>
            <person name="Morin E."/>
            <person name="Kohler A."/>
            <person name="Barry K."/>
            <person name="LaButti K."/>
            <person name="Morin E."/>
            <person name="Salamov A."/>
            <person name="Lipzen A."/>
            <person name="Mereny Z."/>
            <person name="Hegedus B."/>
            <person name="Baldrian P."/>
            <person name="Stursova M."/>
            <person name="Weitz H."/>
            <person name="Taylor A."/>
            <person name="Grigoriev I.V."/>
            <person name="Nagy L.G."/>
            <person name="Martin F."/>
            <person name="Kauserud H."/>
        </authorList>
    </citation>
    <scope>NUCLEOTIDE SEQUENCE</scope>
    <source>
        <strain evidence="2">9284</strain>
    </source>
</reference>
<accession>A0AAD7FRV3</accession>
<evidence type="ECO:0000313" key="3">
    <source>
        <dbReference type="Proteomes" id="UP001221142"/>
    </source>
</evidence>
<feature type="domain" description="AB hydrolase-1" evidence="1">
    <location>
        <begin position="30"/>
        <end position="273"/>
    </location>
</feature>
<evidence type="ECO:0000259" key="1">
    <source>
        <dbReference type="Pfam" id="PF12697"/>
    </source>
</evidence>
<evidence type="ECO:0000313" key="2">
    <source>
        <dbReference type="EMBL" id="KAJ7634730.1"/>
    </source>
</evidence>
<dbReference type="InterPro" id="IPR050266">
    <property type="entry name" value="AB_hydrolase_sf"/>
</dbReference>
<dbReference type="PANTHER" id="PTHR43798:SF28">
    <property type="entry name" value="AB HYDROLASE-1 DOMAIN-CONTAINING PROTEIN"/>
    <property type="match status" value="1"/>
</dbReference>
<dbReference type="PANTHER" id="PTHR43798">
    <property type="entry name" value="MONOACYLGLYCEROL LIPASE"/>
    <property type="match status" value="1"/>
</dbReference>
<dbReference type="AlphaFoldDB" id="A0AAD7FRV3"/>
<comment type="caution">
    <text evidence="2">The sequence shown here is derived from an EMBL/GenBank/DDBJ whole genome shotgun (WGS) entry which is preliminary data.</text>
</comment>
<dbReference type="EMBL" id="JARKIF010000007">
    <property type="protein sequence ID" value="KAJ7634730.1"/>
    <property type="molecule type" value="Genomic_DNA"/>
</dbReference>
<dbReference type="InterPro" id="IPR000073">
    <property type="entry name" value="AB_hydrolase_1"/>
</dbReference>
<proteinExistence type="predicted"/>